<dbReference type="SUPFAM" id="SSF53098">
    <property type="entry name" value="Ribonuclease H-like"/>
    <property type="match status" value="1"/>
</dbReference>
<dbReference type="Gene3D" id="3.30.420.10">
    <property type="entry name" value="Ribonuclease H-like superfamily/Ribonuclease H"/>
    <property type="match status" value="1"/>
</dbReference>
<dbReference type="PROSITE" id="PS50994">
    <property type="entry name" value="INTEGRASE"/>
    <property type="match status" value="1"/>
</dbReference>
<gene>
    <name evidence="3" type="ORF">ADUPG1_003362</name>
</gene>
<accession>A0ABQ5L0T3</accession>
<evidence type="ECO:0000313" key="3">
    <source>
        <dbReference type="EMBL" id="GKT37424.1"/>
    </source>
</evidence>
<comment type="caution">
    <text evidence="3">The sequence shown here is derived from an EMBL/GenBank/DDBJ whole genome shotgun (WGS) entry which is preliminary data.</text>
</comment>
<dbReference type="InterPro" id="IPR000953">
    <property type="entry name" value="Chromo/chromo_shadow_dom"/>
</dbReference>
<dbReference type="Gene3D" id="2.40.50.40">
    <property type="match status" value="1"/>
</dbReference>
<feature type="domain" description="Chromo" evidence="1">
    <location>
        <begin position="301"/>
        <end position="345"/>
    </location>
</feature>
<dbReference type="InterPro" id="IPR050951">
    <property type="entry name" value="Retrovirus_Pol_polyprotein"/>
</dbReference>
<sequence length="345" mass="39716">GGTTFVEKPFYCIAIDTMGPFTPSTHGYKYLIVAIDVFTRFVELIPTKTLTSAEAAEAVVNEVFLRYGFPDVIRSDNGTQFANKIFEHMTKDLEMKHHRTIAYSPKSNGIVERANREILRILRYAVIDGDKNWVKMLPVARFVLNTSYHSSTGTTPFMLVMGRKGDPRRDLFLTKKREAHFKDFDECQRQTEDFLGKLREEALKVQIESRKRRLSAEKDIERPEEGTFVWLLPVGKKKGKLSKRRRGPFQVEKVMPNFLVKLKSLLGATTLTVHQRRVAKVEGEHTLEEMKRIAASGENEFLVDCLLDHRGKSKKDLEFLVSWSGYEPEESTWEPLRELKDTIAL</sequence>
<dbReference type="CDD" id="cd00024">
    <property type="entry name" value="CD_CSD"/>
    <property type="match status" value="1"/>
</dbReference>
<dbReference type="PROSITE" id="PS50013">
    <property type="entry name" value="CHROMO_2"/>
    <property type="match status" value="1"/>
</dbReference>
<feature type="non-terminal residue" evidence="3">
    <location>
        <position position="345"/>
    </location>
</feature>
<proteinExistence type="predicted"/>
<reference evidence="3" key="1">
    <citation type="submission" date="2022-03" db="EMBL/GenBank/DDBJ databases">
        <title>Draft genome sequence of Aduncisulcus paluster, a free-living microaerophilic Fornicata.</title>
        <authorList>
            <person name="Yuyama I."/>
            <person name="Kume K."/>
            <person name="Tamura T."/>
            <person name="Inagaki Y."/>
            <person name="Hashimoto T."/>
        </authorList>
    </citation>
    <scope>NUCLEOTIDE SEQUENCE</scope>
    <source>
        <strain evidence="3">NY0171</strain>
    </source>
</reference>
<evidence type="ECO:0000259" key="1">
    <source>
        <dbReference type="PROSITE" id="PS50013"/>
    </source>
</evidence>
<dbReference type="SUPFAM" id="SSF54160">
    <property type="entry name" value="Chromo domain-like"/>
    <property type="match status" value="1"/>
</dbReference>
<dbReference type="EMBL" id="BQXS01004575">
    <property type="protein sequence ID" value="GKT37424.1"/>
    <property type="molecule type" value="Genomic_DNA"/>
</dbReference>
<dbReference type="Pfam" id="PF00385">
    <property type="entry name" value="Chromo"/>
    <property type="match status" value="1"/>
</dbReference>
<dbReference type="PANTHER" id="PTHR37984">
    <property type="entry name" value="PROTEIN CBG26694"/>
    <property type="match status" value="1"/>
</dbReference>
<evidence type="ECO:0008006" key="5">
    <source>
        <dbReference type="Google" id="ProtNLM"/>
    </source>
</evidence>
<dbReference type="Proteomes" id="UP001057375">
    <property type="component" value="Unassembled WGS sequence"/>
</dbReference>
<organism evidence="3 4">
    <name type="scientific">Aduncisulcus paluster</name>
    <dbReference type="NCBI Taxonomy" id="2918883"/>
    <lineage>
        <taxon>Eukaryota</taxon>
        <taxon>Metamonada</taxon>
        <taxon>Carpediemonas-like organisms</taxon>
        <taxon>Aduncisulcus</taxon>
    </lineage>
</organism>
<feature type="non-terminal residue" evidence="3">
    <location>
        <position position="1"/>
    </location>
</feature>
<evidence type="ECO:0000313" key="4">
    <source>
        <dbReference type="Proteomes" id="UP001057375"/>
    </source>
</evidence>
<feature type="domain" description="Integrase catalytic" evidence="2">
    <location>
        <begin position="5"/>
        <end position="164"/>
    </location>
</feature>
<dbReference type="InterPro" id="IPR036397">
    <property type="entry name" value="RNaseH_sf"/>
</dbReference>
<dbReference type="PANTHER" id="PTHR37984:SF5">
    <property type="entry name" value="PROTEIN NYNRIN-LIKE"/>
    <property type="match status" value="1"/>
</dbReference>
<keyword evidence="4" id="KW-1185">Reference proteome</keyword>
<dbReference type="Pfam" id="PF00665">
    <property type="entry name" value="rve"/>
    <property type="match status" value="1"/>
</dbReference>
<dbReference type="InterPro" id="IPR016197">
    <property type="entry name" value="Chromo-like_dom_sf"/>
</dbReference>
<evidence type="ECO:0000259" key="2">
    <source>
        <dbReference type="PROSITE" id="PS50994"/>
    </source>
</evidence>
<dbReference type="InterPro" id="IPR012337">
    <property type="entry name" value="RNaseH-like_sf"/>
</dbReference>
<dbReference type="InterPro" id="IPR023780">
    <property type="entry name" value="Chromo_domain"/>
</dbReference>
<name>A0ABQ5L0T3_9EUKA</name>
<protein>
    <recommendedName>
        <fullName evidence="5">Reverse transcriptase</fullName>
    </recommendedName>
</protein>
<dbReference type="InterPro" id="IPR001584">
    <property type="entry name" value="Integrase_cat-core"/>
</dbReference>